<feature type="domain" description="HTH merR-type" evidence="2">
    <location>
        <begin position="5"/>
        <end position="74"/>
    </location>
</feature>
<dbReference type="Pfam" id="PF13411">
    <property type="entry name" value="MerR_1"/>
    <property type="match status" value="1"/>
</dbReference>
<dbReference type="Proteomes" id="UP000599312">
    <property type="component" value="Unassembled WGS sequence"/>
</dbReference>
<dbReference type="CDD" id="cd04785">
    <property type="entry name" value="HTH_CadR-PbrR-like"/>
    <property type="match status" value="1"/>
</dbReference>
<protein>
    <submittedName>
        <fullName evidence="3">Helix-turn-helix domain-containing protein</fullName>
    </submittedName>
</protein>
<accession>A0A931BNP4</accession>
<dbReference type="SMART" id="SM00422">
    <property type="entry name" value="HTH_MERR"/>
    <property type="match status" value="1"/>
</dbReference>
<dbReference type="PRINTS" id="PR00040">
    <property type="entry name" value="HTHMERR"/>
</dbReference>
<reference evidence="3" key="1">
    <citation type="submission" date="2020-11" db="EMBL/GenBank/DDBJ databases">
        <authorList>
            <person name="Kim M.K."/>
        </authorList>
    </citation>
    <scope>NUCLEOTIDE SEQUENCE</scope>
    <source>
        <strain evidence="3">BT350</strain>
    </source>
</reference>
<dbReference type="SUPFAM" id="SSF46955">
    <property type="entry name" value="Putative DNA-binding domain"/>
    <property type="match status" value="1"/>
</dbReference>
<dbReference type="EMBL" id="JADQDO010000007">
    <property type="protein sequence ID" value="MBF9234537.1"/>
    <property type="molecule type" value="Genomic_DNA"/>
</dbReference>
<dbReference type="PANTHER" id="PTHR30204:SF92">
    <property type="entry name" value="HTH-TYPE TRANSCRIPTIONAL REGULATOR ZNTR"/>
    <property type="match status" value="1"/>
</dbReference>
<gene>
    <name evidence="3" type="ORF">I2H38_14255</name>
</gene>
<evidence type="ECO:0000313" key="4">
    <source>
        <dbReference type="Proteomes" id="UP000599312"/>
    </source>
</evidence>
<dbReference type="PROSITE" id="PS51257">
    <property type="entry name" value="PROKAR_LIPOPROTEIN"/>
    <property type="match status" value="1"/>
</dbReference>
<dbReference type="InterPro" id="IPR047057">
    <property type="entry name" value="MerR_fam"/>
</dbReference>
<proteinExistence type="predicted"/>
<keyword evidence="4" id="KW-1185">Reference proteome</keyword>
<dbReference type="AlphaFoldDB" id="A0A931BNP4"/>
<comment type="caution">
    <text evidence="3">The sequence shown here is derived from an EMBL/GenBank/DDBJ whole genome shotgun (WGS) entry which is preliminary data.</text>
</comment>
<dbReference type="PANTHER" id="PTHR30204">
    <property type="entry name" value="REDOX-CYCLING DRUG-SENSING TRANSCRIPTIONAL ACTIVATOR SOXR"/>
    <property type="match status" value="1"/>
</dbReference>
<organism evidence="3 4">
    <name type="scientific">Microvirga alba</name>
    <dbReference type="NCBI Taxonomy" id="2791025"/>
    <lineage>
        <taxon>Bacteria</taxon>
        <taxon>Pseudomonadati</taxon>
        <taxon>Pseudomonadota</taxon>
        <taxon>Alphaproteobacteria</taxon>
        <taxon>Hyphomicrobiales</taxon>
        <taxon>Methylobacteriaceae</taxon>
        <taxon>Microvirga</taxon>
    </lineage>
</organism>
<name>A0A931BNP4_9HYPH</name>
<dbReference type="Gene3D" id="1.10.1660.10">
    <property type="match status" value="1"/>
</dbReference>
<evidence type="ECO:0000313" key="3">
    <source>
        <dbReference type="EMBL" id="MBF9234537.1"/>
    </source>
</evidence>
<dbReference type="PROSITE" id="PS00552">
    <property type="entry name" value="HTH_MERR_1"/>
    <property type="match status" value="1"/>
</dbReference>
<evidence type="ECO:0000259" key="2">
    <source>
        <dbReference type="PROSITE" id="PS50937"/>
    </source>
</evidence>
<dbReference type="GO" id="GO:0003700">
    <property type="term" value="F:DNA-binding transcription factor activity"/>
    <property type="evidence" value="ECO:0007669"/>
    <property type="project" value="InterPro"/>
</dbReference>
<dbReference type="PROSITE" id="PS50937">
    <property type="entry name" value="HTH_MERR_2"/>
    <property type="match status" value="1"/>
</dbReference>
<keyword evidence="1" id="KW-0238">DNA-binding</keyword>
<dbReference type="RefSeq" id="WP_196272531.1">
    <property type="nucleotide sequence ID" value="NZ_JADQDO010000007.1"/>
</dbReference>
<evidence type="ECO:0000256" key="1">
    <source>
        <dbReference type="ARBA" id="ARBA00023125"/>
    </source>
</evidence>
<dbReference type="InterPro" id="IPR000551">
    <property type="entry name" value="MerR-type_HTH_dom"/>
</dbReference>
<dbReference type="InterPro" id="IPR009061">
    <property type="entry name" value="DNA-bd_dom_put_sf"/>
</dbReference>
<dbReference type="GO" id="GO:0003677">
    <property type="term" value="F:DNA binding"/>
    <property type="evidence" value="ECO:0007669"/>
    <property type="project" value="UniProtKB-KW"/>
</dbReference>
<sequence>MLERTFSIGHVSAVTGCKVETIRFYEGIGLLPAPERTEGNQRRYLAKHVERLRFILHARELGLAVEAIRQLIALSENPLAPCEQVDEIARQQLLAVREKIARLTGLAAELERIVASCDGKRVADCRVIEVLADHSACDHGDGRDKTRS</sequence>